<evidence type="ECO:0000256" key="3">
    <source>
        <dbReference type="ARBA" id="ARBA00011245"/>
    </source>
</evidence>
<comment type="cofactor">
    <cofactor evidence="16">
        <name>Mg(2+)</name>
        <dbReference type="ChEBI" id="CHEBI:18420"/>
    </cofactor>
    <text evidence="16">Binds 2 magnesium ions per subunit.</text>
</comment>
<feature type="active site" evidence="16">
    <location>
        <position position="104"/>
    </location>
</feature>
<dbReference type="Pfam" id="PF11799">
    <property type="entry name" value="IMS_C"/>
    <property type="match status" value="1"/>
</dbReference>
<feature type="binding site" evidence="16">
    <location>
        <position position="8"/>
    </location>
    <ligand>
        <name>Mg(2+)</name>
        <dbReference type="ChEBI" id="CHEBI:18420"/>
    </ligand>
</feature>
<evidence type="ECO:0000256" key="1">
    <source>
        <dbReference type="ARBA" id="ARBA00004496"/>
    </source>
</evidence>
<dbReference type="GO" id="GO:0042276">
    <property type="term" value="P:error-prone translesion synthesis"/>
    <property type="evidence" value="ECO:0007669"/>
    <property type="project" value="TreeGrafter"/>
</dbReference>
<keyword evidence="7 16" id="KW-0548">Nucleotidyltransferase</keyword>
<evidence type="ECO:0000256" key="14">
    <source>
        <dbReference type="ARBA" id="ARBA00023204"/>
    </source>
</evidence>
<dbReference type="EC" id="2.7.7.7" evidence="16"/>
<evidence type="ECO:0000256" key="8">
    <source>
        <dbReference type="ARBA" id="ARBA00022705"/>
    </source>
</evidence>
<dbReference type="InterPro" id="IPR017961">
    <property type="entry name" value="DNA_pol_Y-fam_little_finger"/>
</dbReference>
<dbReference type="InterPro" id="IPR043128">
    <property type="entry name" value="Rev_trsase/Diguanyl_cyclase"/>
</dbReference>
<comment type="similarity">
    <text evidence="2 16">Belongs to the DNA polymerase type-Y family.</text>
</comment>
<evidence type="ECO:0000256" key="5">
    <source>
        <dbReference type="ARBA" id="ARBA00022490"/>
    </source>
</evidence>
<keyword evidence="9 16" id="KW-0479">Metal-binding</keyword>
<keyword evidence="8 16" id="KW-0235">DNA replication</keyword>
<proteinExistence type="inferred from homology"/>
<reference evidence="18" key="1">
    <citation type="submission" date="2021-02" db="EMBL/GenBank/DDBJ databases">
        <title>Natronogracilivirga saccharolytica gen. nov. sp. nov. a new anaerobic, haloalkiliphilic carbohydrate-fermenting bacterium from soda lake and proposing of Cyclonatronumiaceae fam. nov. in the phylum Balneolaeota.</title>
        <authorList>
            <person name="Zhilina T.N."/>
            <person name="Sorokin D.Y."/>
            <person name="Zavarzina D.G."/>
            <person name="Toshchakov S.V."/>
            <person name="Kublanov I.V."/>
        </authorList>
    </citation>
    <scope>NUCLEOTIDE SEQUENCE</scope>
    <source>
        <strain evidence="18">Z-1702</strain>
    </source>
</reference>
<keyword evidence="6 16" id="KW-0808">Transferase</keyword>
<comment type="function">
    <text evidence="16">Poorly processive, error-prone DNA polymerase involved in untargeted mutagenesis. Copies undamaged DNA at stalled replication forks, which arise in vivo from mismatched or misaligned primer ends. These misaligned primers can be extended by PolIV. Exhibits no 3'-5' exonuclease (proofreading) activity. May be involved in translesional synthesis, in conjunction with the beta clamp from PolIII.</text>
</comment>
<comment type="caution">
    <text evidence="18">The sequence shown here is derived from an EMBL/GenBank/DDBJ whole genome shotgun (WGS) entry which is preliminary data.</text>
</comment>
<dbReference type="EMBL" id="JAFIDN010000002">
    <property type="protein sequence ID" value="MBP3191646.1"/>
    <property type="molecule type" value="Genomic_DNA"/>
</dbReference>
<dbReference type="GO" id="GO:0006261">
    <property type="term" value="P:DNA-templated DNA replication"/>
    <property type="evidence" value="ECO:0007669"/>
    <property type="project" value="UniProtKB-UniRule"/>
</dbReference>
<evidence type="ECO:0000259" key="17">
    <source>
        <dbReference type="PROSITE" id="PS50173"/>
    </source>
</evidence>
<feature type="site" description="Substrate discrimination" evidence="16">
    <location>
        <position position="13"/>
    </location>
</feature>
<comment type="subunit">
    <text evidence="3 16">Monomer.</text>
</comment>
<keyword evidence="11 16" id="KW-0460">Magnesium</keyword>
<comment type="catalytic activity">
    <reaction evidence="15 16">
        <text>DNA(n) + a 2'-deoxyribonucleoside 5'-triphosphate = DNA(n+1) + diphosphate</text>
        <dbReference type="Rhea" id="RHEA:22508"/>
        <dbReference type="Rhea" id="RHEA-COMP:17339"/>
        <dbReference type="Rhea" id="RHEA-COMP:17340"/>
        <dbReference type="ChEBI" id="CHEBI:33019"/>
        <dbReference type="ChEBI" id="CHEBI:61560"/>
        <dbReference type="ChEBI" id="CHEBI:173112"/>
        <dbReference type="EC" id="2.7.7.7"/>
    </reaction>
</comment>
<dbReference type="GO" id="GO:0009432">
    <property type="term" value="P:SOS response"/>
    <property type="evidence" value="ECO:0007669"/>
    <property type="project" value="TreeGrafter"/>
</dbReference>
<dbReference type="Pfam" id="PF11798">
    <property type="entry name" value="IMS_HHH"/>
    <property type="match status" value="1"/>
</dbReference>
<evidence type="ECO:0000313" key="18">
    <source>
        <dbReference type="EMBL" id="MBP3191646.1"/>
    </source>
</evidence>
<sequence length="359" mass="39678">MRKIIHIDMDAFYASVEQRDDPSLKGKPVVVGGSPQGRGVVAAASYEARKYGIRSAMPAARASRLYPELIFIRPRFDVYKSVSLQIREIFYEYTDLVEPLSLDEAYLDVTENKVNNPSATLIAKEIKKKVRERTGLTASAGISINKFLAKIASDLKKPDGLALIPPGQALDFISDLPIGKFHGIGKATEAKMHRLGIKTGADLRERDRWELDKHFGKAGAFYYNIARAIDERPVRTEWIPKSIGNEKTFTEDIDSVEWLAGFLQKISEKVAGRLAREQAVAKTVTLKVRYDNFESVTRSITPGHPVAGAEEISGLAVRLLEETEAGKRKVRLAGVTVSGFIREGDDAASEGIQLTLFGE</sequence>
<evidence type="ECO:0000256" key="2">
    <source>
        <dbReference type="ARBA" id="ARBA00010945"/>
    </source>
</evidence>
<evidence type="ECO:0000256" key="4">
    <source>
        <dbReference type="ARBA" id="ARBA00022457"/>
    </source>
</evidence>
<keyword evidence="14 16" id="KW-0234">DNA repair</keyword>
<evidence type="ECO:0000256" key="15">
    <source>
        <dbReference type="ARBA" id="ARBA00049244"/>
    </source>
</evidence>
<gene>
    <name evidence="16 18" type="primary">dinB</name>
    <name evidence="18" type="ORF">NATSA_03105</name>
</gene>
<keyword evidence="13 16" id="KW-0238">DNA-binding</keyword>
<evidence type="ECO:0000256" key="11">
    <source>
        <dbReference type="ARBA" id="ARBA00022842"/>
    </source>
</evidence>
<organism evidence="18 19">
    <name type="scientific">Natronogracilivirga saccharolytica</name>
    <dbReference type="NCBI Taxonomy" id="2812953"/>
    <lineage>
        <taxon>Bacteria</taxon>
        <taxon>Pseudomonadati</taxon>
        <taxon>Balneolota</taxon>
        <taxon>Balneolia</taxon>
        <taxon>Balneolales</taxon>
        <taxon>Cyclonatronaceae</taxon>
        <taxon>Natronogracilivirga</taxon>
    </lineage>
</organism>
<protein>
    <recommendedName>
        <fullName evidence="16">DNA polymerase IV</fullName>
        <shortName evidence="16">Pol IV</shortName>
        <ecNumber evidence="16">2.7.7.7</ecNumber>
    </recommendedName>
</protein>
<keyword evidence="5 16" id="KW-0963">Cytoplasm</keyword>
<dbReference type="Pfam" id="PF00817">
    <property type="entry name" value="IMS"/>
    <property type="match status" value="1"/>
</dbReference>
<dbReference type="GO" id="GO:0003684">
    <property type="term" value="F:damaged DNA binding"/>
    <property type="evidence" value="ECO:0007669"/>
    <property type="project" value="InterPro"/>
</dbReference>
<accession>A0A8J7USL6</accession>
<evidence type="ECO:0000256" key="6">
    <source>
        <dbReference type="ARBA" id="ARBA00022679"/>
    </source>
</evidence>
<dbReference type="PANTHER" id="PTHR11076:SF33">
    <property type="entry name" value="DNA POLYMERASE KAPPA"/>
    <property type="match status" value="1"/>
</dbReference>
<dbReference type="FunFam" id="3.40.1170.60:FF:000001">
    <property type="entry name" value="DNA polymerase IV"/>
    <property type="match status" value="1"/>
</dbReference>
<comment type="subcellular location">
    <subcellularLocation>
        <location evidence="1 16">Cytoplasm</location>
    </subcellularLocation>
</comment>
<dbReference type="Gene3D" id="1.10.150.20">
    <property type="entry name" value="5' to 3' exonuclease, C-terminal subdomain"/>
    <property type="match status" value="1"/>
</dbReference>
<dbReference type="Gene3D" id="3.30.70.270">
    <property type="match status" value="1"/>
</dbReference>
<evidence type="ECO:0000256" key="9">
    <source>
        <dbReference type="ARBA" id="ARBA00022723"/>
    </source>
</evidence>
<dbReference type="PANTHER" id="PTHR11076">
    <property type="entry name" value="DNA REPAIR POLYMERASE UMUC / TRANSFERASE FAMILY MEMBER"/>
    <property type="match status" value="1"/>
</dbReference>
<evidence type="ECO:0000256" key="16">
    <source>
        <dbReference type="HAMAP-Rule" id="MF_01113"/>
    </source>
</evidence>
<keyword evidence="19" id="KW-1185">Reference proteome</keyword>
<keyword evidence="12 16" id="KW-0239">DNA-directed DNA polymerase</keyword>
<evidence type="ECO:0000256" key="7">
    <source>
        <dbReference type="ARBA" id="ARBA00022695"/>
    </source>
</evidence>
<dbReference type="Gene3D" id="3.30.1490.100">
    <property type="entry name" value="DNA polymerase, Y-family, little finger domain"/>
    <property type="match status" value="1"/>
</dbReference>
<dbReference type="InterPro" id="IPR043502">
    <property type="entry name" value="DNA/RNA_pol_sf"/>
</dbReference>
<dbReference type="GO" id="GO:0000287">
    <property type="term" value="F:magnesium ion binding"/>
    <property type="evidence" value="ECO:0007669"/>
    <property type="project" value="UniProtKB-UniRule"/>
</dbReference>
<dbReference type="GO" id="GO:0005829">
    <property type="term" value="C:cytosol"/>
    <property type="evidence" value="ECO:0007669"/>
    <property type="project" value="TreeGrafter"/>
</dbReference>
<dbReference type="SUPFAM" id="SSF56672">
    <property type="entry name" value="DNA/RNA polymerases"/>
    <property type="match status" value="1"/>
</dbReference>
<dbReference type="GO" id="GO:0003887">
    <property type="term" value="F:DNA-directed DNA polymerase activity"/>
    <property type="evidence" value="ECO:0007669"/>
    <property type="project" value="UniProtKB-UniRule"/>
</dbReference>
<dbReference type="SUPFAM" id="SSF100879">
    <property type="entry name" value="Lesion bypass DNA polymerase (Y-family), little finger domain"/>
    <property type="match status" value="1"/>
</dbReference>
<feature type="binding site" evidence="16">
    <location>
        <position position="103"/>
    </location>
    <ligand>
        <name>Mg(2+)</name>
        <dbReference type="ChEBI" id="CHEBI:18420"/>
    </ligand>
</feature>
<dbReference type="Proteomes" id="UP000673975">
    <property type="component" value="Unassembled WGS sequence"/>
</dbReference>
<keyword evidence="4 16" id="KW-0515">Mutator protein</keyword>
<dbReference type="GO" id="GO:0006281">
    <property type="term" value="P:DNA repair"/>
    <property type="evidence" value="ECO:0007669"/>
    <property type="project" value="UniProtKB-UniRule"/>
</dbReference>
<dbReference type="InterPro" id="IPR036775">
    <property type="entry name" value="DNA_pol_Y-fam_lit_finger_sf"/>
</dbReference>
<evidence type="ECO:0000313" key="19">
    <source>
        <dbReference type="Proteomes" id="UP000673975"/>
    </source>
</evidence>
<feature type="domain" description="UmuC" evidence="17">
    <location>
        <begin position="4"/>
        <end position="185"/>
    </location>
</feature>
<evidence type="ECO:0000256" key="10">
    <source>
        <dbReference type="ARBA" id="ARBA00022763"/>
    </source>
</evidence>
<dbReference type="FunFam" id="1.10.150.20:FF:000019">
    <property type="entry name" value="DNA polymerase IV"/>
    <property type="match status" value="1"/>
</dbReference>
<dbReference type="CDD" id="cd03586">
    <property type="entry name" value="PolY_Pol_IV_kappa"/>
    <property type="match status" value="1"/>
</dbReference>
<dbReference type="Gene3D" id="3.40.1170.60">
    <property type="match status" value="1"/>
</dbReference>
<dbReference type="AlphaFoldDB" id="A0A8J7USL6"/>
<evidence type="ECO:0000256" key="13">
    <source>
        <dbReference type="ARBA" id="ARBA00023125"/>
    </source>
</evidence>
<dbReference type="HAMAP" id="MF_01113">
    <property type="entry name" value="DNApol_IV"/>
    <property type="match status" value="1"/>
</dbReference>
<name>A0A8J7USL6_9BACT</name>
<evidence type="ECO:0000256" key="12">
    <source>
        <dbReference type="ARBA" id="ARBA00022932"/>
    </source>
</evidence>
<dbReference type="FunFam" id="3.30.1490.100:FF:000004">
    <property type="entry name" value="DNA polymerase IV"/>
    <property type="match status" value="1"/>
</dbReference>
<dbReference type="InterPro" id="IPR001126">
    <property type="entry name" value="UmuC"/>
</dbReference>
<dbReference type="InterPro" id="IPR050116">
    <property type="entry name" value="DNA_polymerase-Y"/>
</dbReference>
<dbReference type="NCBIfam" id="NF002677">
    <property type="entry name" value="PRK02406.1"/>
    <property type="match status" value="1"/>
</dbReference>
<dbReference type="InterPro" id="IPR024728">
    <property type="entry name" value="PolY_HhH_motif"/>
</dbReference>
<dbReference type="PROSITE" id="PS50173">
    <property type="entry name" value="UMUC"/>
    <property type="match status" value="1"/>
</dbReference>
<keyword evidence="10 16" id="KW-0227">DNA damage</keyword>
<dbReference type="InterPro" id="IPR022880">
    <property type="entry name" value="DNApol_IV"/>
</dbReference>